<protein>
    <submittedName>
        <fullName evidence="1">Retrovirus-related Pol polyprotein from transposon opus</fullName>
    </submittedName>
</protein>
<dbReference type="EMBL" id="SMMG02000006">
    <property type="protein sequence ID" value="KAA3469847.1"/>
    <property type="molecule type" value="Genomic_DNA"/>
</dbReference>
<dbReference type="PANTHER" id="PTHR33067">
    <property type="entry name" value="RNA-DIRECTED DNA POLYMERASE-RELATED"/>
    <property type="match status" value="1"/>
</dbReference>
<comment type="caution">
    <text evidence="1">The sequence shown here is derived from an EMBL/GenBank/DDBJ whole genome shotgun (WGS) entry which is preliminary data.</text>
</comment>
<dbReference type="Proteomes" id="UP000325315">
    <property type="component" value="Unassembled WGS sequence"/>
</dbReference>
<evidence type="ECO:0000313" key="2">
    <source>
        <dbReference type="Proteomes" id="UP000325315"/>
    </source>
</evidence>
<keyword evidence="2" id="KW-1185">Reference proteome</keyword>
<gene>
    <name evidence="1" type="ORF">EPI10_015599</name>
</gene>
<dbReference type="Gene3D" id="2.40.70.10">
    <property type="entry name" value="Acid Proteases"/>
    <property type="match status" value="1"/>
</dbReference>
<dbReference type="InterPro" id="IPR021109">
    <property type="entry name" value="Peptidase_aspartic_dom_sf"/>
</dbReference>
<reference evidence="2" key="1">
    <citation type="journal article" date="2019" name="Plant Biotechnol. J.">
        <title>Genome sequencing of the Australian wild diploid species Gossypium australe highlights disease resistance and delayed gland morphogenesis.</title>
        <authorList>
            <person name="Cai Y."/>
            <person name="Cai X."/>
            <person name="Wang Q."/>
            <person name="Wang P."/>
            <person name="Zhang Y."/>
            <person name="Cai C."/>
            <person name="Xu Y."/>
            <person name="Wang K."/>
            <person name="Zhou Z."/>
            <person name="Wang C."/>
            <person name="Geng S."/>
            <person name="Li B."/>
            <person name="Dong Q."/>
            <person name="Hou Y."/>
            <person name="Wang H."/>
            <person name="Ai P."/>
            <person name="Liu Z."/>
            <person name="Yi F."/>
            <person name="Sun M."/>
            <person name="An G."/>
            <person name="Cheng J."/>
            <person name="Zhang Y."/>
            <person name="Shi Q."/>
            <person name="Xie Y."/>
            <person name="Shi X."/>
            <person name="Chang Y."/>
            <person name="Huang F."/>
            <person name="Chen Y."/>
            <person name="Hong S."/>
            <person name="Mi L."/>
            <person name="Sun Q."/>
            <person name="Zhang L."/>
            <person name="Zhou B."/>
            <person name="Peng R."/>
            <person name="Zhang X."/>
            <person name="Liu F."/>
        </authorList>
    </citation>
    <scope>NUCLEOTIDE SEQUENCE [LARGE SCALE GENOMIC DNA]</scope>
    <source>
        <strain evidence="2">cv. PA1801</strain>
    </source>
</reference>
<sequence>MQLIGKSLYEAWEHFKSMLRKCPHHGLQAWLQIQIFYNGVDMSQLMTMFQKKNGQRIPSNTKNNPRRDEKEHVNAFDLRLGKTLEKLKTPTQEENKDVVVKVQRFIISVNFVFLDFEEDREIPILLGRPFLATYKATIDLEQNKLIMKIDGEIEVFKCGHDSQKEGLD</sequence>
<dbReference type="AlphaFoldDB" id="A0A5B6VLB9"/>
<proteinExistence type="predicted"/>
<dbReference type="PANTHER" id="PTHR33067:SF31">
    <property type="entry name" value="RNA-DIRECTED DNA POLYMERASE"/>
    <property type="match status" value="1"/>
</dbReference>
<name>A0A5B6VLB9_9ROSI</name>
<accession>A0A5B6VLB9</accession>
<organism evidence="1 2">
    <name type="scientific">Gossypium australe</name>
    <dbReference type="NCBI Taxonomy" id="47621"/>
    <lineage>
        <taxon>Eukaryota</taxon>
        <taxon>Viridiplantae</taxon>
        <taxon>Streptophyta</taxon>
        <taxon>Embryophyta</taxon>
        <taxon>Tracheophyta</taxon>
        <taxon>Spermatophyta</taxon>
        <taxon>Magnoliopsida</taxon>
        <taxon>eudicotyledons</taxon>
        <taxon>Gunneridae</taxon>
        <taxon>Pentapetalae</taxon>
        <taxon>rosids</taxon>
        <taxon>malvids</taxon>
        <taxon>Malvales</taxon>
        <taxon>Malvaceae</taxon>
        <taxon>Malvoideae</taxon>
        <taxon>Gossypium</taxon>
    </lineage>
</organism>
<evidence type="ECO:0000313" key="1">
    <source>
        <dbReference type="EMBL" id="KAA3469847.1"/>
    </source>
</evidence>